<dbReference type="PANTHER" id="PTHR33734">
    <property type="entry name" value="LYSM DOMAIN-CONTAINING GPI-ANCHORED PROTEIN 2"/>
    <property type="match status" value="1"/>
</dbReference>
<evidence type="ECO:0000259" key="11">
    <source>
        <dbReference type="PROSITE" id="PS51935"/>
    </source>
</evidence>
<protein>
    <submittedName>
        <fullName evidence="12">LysM peptidoglycan-binding domain-containing protein</fullName>
    </submittedName>
</protein>
<keyword evidence="5" id="KW-0378">Hydrolase</keyword>
<dbReference type="EMBL" id="CP129013">
    <property type="protein sequence ID" value="WLR43346.1"/>
    <property type="molecule type" value="Genomic_DNA"/>
</dbReference>
<proteinExistence type="inferred from homology"/>
<feature type="compositionally biased region" description="Low complexity" evidence="8">
    <location>
        <begin position="73"/>
        <end position="89"/>
    </location>
</feature>
<feature type="domain" description="NlpC/P60" evidence="11">
    <location>
        <begin position="287"/>
        <end position="406"/>
    </location>
</feature>
<dbReference type="Pfam" id="PF01476">
    <property type="entry name" value="LysM"/>
    <property type="match status" value="4"/>
</dbReference>
<keyword evidence="4" id="KW-0677">Repeat</keyword>
<evidence type="ECO:0000256" key="8">
    <source>
        <dbReference type="SAM" id="MobiDB-lite"/>
    </source>
</evidence>
<evidence type="ECO:0000256" key="9">
    <source>
        <dbReference type="SAM" id="SignalP"/>
    </source>
</evidence>
<keyword evidence="3 9" id="KW-0732">Signal</keyword>
<dbReference type="SUPFAM" id="SSF54106">
    <property type="entry name" value="LysM domain"/>
    <property type="match status" value="4"/>
</dbReference>
<evidence type="ECO:0000256" key="7">
    <source>
        <dbReference type="ARBA" id="ARBA00023316"/>
    </source>
</evidence>
<reference evidence="12 13" key="1">
    <citation type="submission" date="2023-06" db="EMBL/GenBank/DDBJ databases">
        <title>Five Gram-positive bacteria isolated from mangrove sediments in Shenzhen, Guangdong, China.</title>
        <authorList>
            <person name="Yu S."/>
            <person name="Zheng W."/>
            <person name="Huang Y."/>
        </authorList>
    </citation>
    <scope>NUCLEOTIDE SEQUENCE [LARGE SCALE GENOMIC DNA]</scope>
    <source>
        <strain evidence="12 13">SaN35-3</strain>
    </source>
</reference>
<feature type="domain" description="LysM" evidence="10">
    <location>
        <begin position="228"/>
        <end position="271"/>
    </location>
</feature>
<dbReference type="CDD" id="cd00118">
    <property type="entry name" value="LysM"/>
    <property type="match status" value="4"/>
</dbReference>
<dbReference type="Gene3D" id="3.90.1720.10">
    <property type="entry name" value="endopeptidase domain like (from Nostoc punctiforme)"/>
    <property type="match status" value="1"/>
</dbReference>
<accession>A0ABY9JVA9</accession>
<feature type="compositionally biased region" description="Low complexity" evidence="8">
    <location>
        <begin position="146"/>
        <end position="166"/>
    </location>
</feature>
<keyword evidence="13" id="KW-1185">Reference proteome</keyword>
<dbReference type="RefSeq" id="WP_226539607.1">
    <property type="nucleotide sequence ID" value="NZ_CP129013.1"/>
</dbReference>
<dbReference type="Pfam" id="PF00877">
    <property type="entry name" value="NLPC_P60"/>
    <property type="match status" value="1"/>
</dbReference>
<feature type="region of interest" description="Disordered" evidence="8">
    <location>
        <begin position="73"/>
        <end position="94"/>
    </location>
</feature>
<dbReference type="Gene3D" id="3.10.350.10">
    <property type="entry name" value="LysM domain"/>
    <property type="match status" value="4"/>
</dbReference>
<feature type="domain" description="LysM" evidence="10">
    <location>
        <begin position="26"/>
        <end position="69"/>
    </location>
</feature>
<feature type="domain" description="LysM" evidence="10">
    <location>
        <begin position="93"/>
        <end position="136"/>
    </location>
</feature>
<feature type="region of interest" description="Disordered" evidence="8">
    <location>
        <begin position="139"/>
        <end position="166"/>
    </location>
</feature>
<dbReference type="InterPro" id="IPR038765">
    <property type="entry name" value="Papain-like_cys_pep_sf"/>
</dbReference>
<dbReference type="Proteomes" id="UP001197974">
    <property type="component" value="Chromosome"/>
</dbReference>
<dbReference type="SUPFAM" id="SSF54001">
    <property type="entry name" value="Cysteine proteinases"/>
    <property type="match status" value="1"/>
</dbReference>
<keyword evidence="6" id="KW-0788">Thiol protease</keyword>
<dbReference type="InterPro" id="IPR036779">
    <property type="entry name" value="LysM_dom_sf"/>
</dbReference>
<dbReference type="PANTHER" id="PTHR33734:SF22">
    <property type="entry name" value="MEMBRANE-BOUND LYTIC MUREIN TRANSGLYCOSYLASE D"/>
    <property type="match status" value="1"/>
</dbReference>
<feature type="chain" id="PRO_5045819746" evidence="9">
    <location>
        <begin position="26"/>
        <end position="406"/>
    </location>
</feature>
<organism evidence="12 13">
    <name type="scientific">Bacillus carboniphilus</name>
    <dbReference type="NCBI Taxonomy" id="86663"/>
    <lineage>
        <taxon>Bacteria</taxon>
        <taxon>Bacillati</taxon>
        <taxon>Bacillota</taxon>
        <taxon>Bacilli</taxon>
        <taxon>Bacillales</taxon>
        <taxon>Bacillaceae</taxon>
        <taxon>Bacillus</taxon>
    </lineage>
</organism>
<feature type="signal peptide" evidence="9">
    <location>
        <begin position="1"/>
        <end position="25"/>
    </location>
</feature>
<evidence type="ECO:0000313" key="12">
    <source>
        <dbReference type="EMBL" id="WLR43346.1"/>
    </source>
</evidence>
<name>A0ABY9JVA9_9BACI</name>
<gene>
    <name evidence="12" type="ORF">LC087_03940</name>
</gene>
<feature type="domain" description="LysM" evidence="10">
    <location>
        <begin position="163"/>
        <end position="206"/>
    </location>
</feature>
<dbReference type="PROSITE" id="PS51782">
    <property type="entry name" value="LYSM"/>
    <property type="match status" value="4"/>
</dbReference>
<evidence type="ECO:0000256" key="2">
    <source>
        <dbReference type="ARBA" id="ARBA00022670"/>
    </source>
</evidence>
<keyword evidence="7" id="KW-0961">Cell wall biogenesis/degradation</keyword>
<evidence type="ECO:0000256" key="4">
    <source>
        <dbReference type="ARBA" id="ARBA00022737"/>
    </source>
</evidence>
<evidence type="ECO:0000313" key="13">
    <source>
        <dbReference type="Proteomes" id="UP001197974"/>
    </source>
</evidence>
<evidence type="ECO:0000256" key="6">
    <source>
        <dbReference type="ARBA" id="ARBA00022807"/>
    </source>
</evidence>
<comment type="similarity">
    <text evidence="1">Belongs to the peptidase C40 family.</text>
</comment>
<dbReference type="InterPro" id="IPR000064">
    <property type="entry name" value="NLP_P60_dom"/>
</dbReference>
<dbReference type="SMART" id="SM00257">
    <property type="entry name" value="LysM"/>
    <property type="match status" value="4"/>
</dbReference>
<evidence type="ECO:0000256" key="1">
    <source>
        <dbReference type="ARBA" id="ARBA00007074"/>
    </source>
</evidence>
<keyword evidence="2" id="KW-0645">Protease</keyword>
<dbReference type="InterPro" id="IPR018392">
    <property type="entry name" value="LysM"/>
</dbReference>
<evidence type="ECO:0000256" key="3">
    <source>
        <dbReference type="ARBA" id="ARBA00022729"/>
    </source>
</evidence>
<dbReference type="PROSITE" id="PS51935">
    <property type="entry name" value="NLPC_P60"/>
    <property type="match status" value="1"/>
</dbReference>
<sequence>MNKKIVSMTATAVLGSTLITSVASASTVKVQAGDTLWELSKKYNTSVNKIKSTNGLSTDTIYVGQILTIPGATTNENSSSSKRSKTQSTQKEKIHKVEKGDSLWKIAVKYSISIPDLKEINSLSSDIIYPGQKLTITKSNKTKQDQSNTSSAQTNKTSSTTTSSYTVKSGDSLWLIAKTHNISVSQLKTINGLENDNIYPGQKLTVTQSSNKIDQSQPLNSTSKISFKTYTVKAGDSLWKIANDHLVSIAEIKVWNNLSSNTLQIGQTLKLNDDNNNASGSDNSNQSIDIEKMIEEANKLIGIPYKWGGNTTSGFDCSGFVYYVLNKVTSISRLSSAGYWSSMKSIDSPERGDIVFFNTSGSGVSHMGIYLGDNEFIHSGSSTGVTISSLTSSYWKNCYLGAKRFY</sequence>
<evidence type="ECO:0000256" key="5">
    <source>
        <dbReference type="ARBA" id="ARBA00022801"/>
    </source>
</evidence>
<evidence type="ECO:0000259" key="10">
    <source>
        <dbReference type="PROSITE" id="PS51782"/>
    </source>
</evidence>